<accession>A0A2T5V4M4</accession>
<dbReference type="InterPro" id="IPR026032">
    <property type="entry name" value="HcaT-like"/>
</dbReference>
<evidence type="ECO:0000259" key="9">
    <source>
        <dbReference type="Pfam" id="PF12832"/>
    </source>
</evidence>
<keyword evidence="7 8" id="KW-0472">Membrane</keyword>
<evidence type="ECO:0000256" key="5">
    <source>
        <dbReference type="ARBA" id="ARBA00022692"/>
    </source>
</evidence>
<dbReference type="AlphaFoldDB" id="A0A2T5V4M4"/>
<keyword evidence="2" id="KW-0813">Transport</keyword>
<name>A0A2T5V4M4_9HYPH</name>
<evidence type="ECO:0000256" key="7">
    <source>
        <dbReference type="ARBA" id="ARBA00023136"/>
    </source>
</evidence>
<feature type="transmembrane region" description="Helical" evidence="8">
    <location>
        <begin position="76"/>
        <end position="96"/>
    </location>
</feature>
<feature type="transmembrane region" description="Helical" evidence="8">
    <location>
        <begin position="102"/>
        <end position="119"/>
    </location>
</feature>
<dbReference type="Gene3D" id="1.20.1250.20">
    <property type="entry name" value="MFS general substrate transporter like domains"/>
    <property type="match status" value="2"/>
</dbReference>
<dbReference type="InterPro" id="IPR024989">
    <property type="entry name" value="MFS_assoc_dom"/>
</dbReference>
<dbReference type="PANTHER" id="PTHR23522">
    <property type="entry name" value="BLL5896 PROTEIN"/>
    <property type="match status" value="1"/>
</dbReference>
<proteinExistence type="predicted"/>
<feature type="transmembrane region" description="Helical" evidence="8">
    <location>
        <begin position="231"/>
        <end position="258"/>
    </location>
</feature>
<feature type="domain" description="Major facilitator superfamily associated" evidence="9">
    <location>
        <begin position="19"/>
        <end position="361"/>
    </location>
</feature>
<feature type="transmembrane region" description="Helical" evidence="8">
    <location>
        <begin position="301"/>
        <end position="320"/>
    </location>
</feature>
<comment type="subcellular location">
    <subcellularLocation>
        <location evidence="1">Cell inner membrane</location>
        <topology evidence="1">Multi-pass membrane protein</topology>
    </subcellularLocation>
</comment>
<feature type="transmembrane region" description="Helical" evidence="8">
    <location>
        <begin position="163"/>
        <end position="186"/>
    </location>
</feature>
<feature type="transmembrane region" description="Helical" evidence="8">
    <location>
        <begin position="359"/>
        <end position="380"/>
    </location>
</feature>
<keyword evidence="6 8" id="KW-1133">Transmembrane helix</keyword>
<evidence type="ECO:0000256" key="3">
    <source>
        <dbReference type="ARBA" id="ARBA00022475"/>
    </source>
</evidence>
<evidence type="ECO:0000256" key="1">
    <source>
        <dbReference type="ARBA" id="ARBA00004429"/>
    </source>
</evidence>
<dbReference type="Pfam" id="PF12832">
    <property type="entry name" value="MFS_1_like"/>
    <property type="match status" value="1"/>
</dbReference>
<evidence type="ECO:0000313" key="10">
    <source>
        <dbReference type="EMBL" id="PTW58717.1"/>
    </source>
</evidence>
<feature type="transmembrane region" description="Helical" evidence="8">
    <location>
        <begin position="332"/>
        <end position="353"/>
    </location>
</feature>
<sequence>MVPAILVPLALKRRVGLLFALQFFAMGVFLPYFAIFLSDKGLSDAEIGFVLATPLAIRIVSGPVIAAIADRFGRRSSAISIVSVVSGVMVAGFLLADGFAQILMVMIAMAIFHGALIPLSDAYAMDTVRAGEGDYGRMRLWGSVAFMTATLSGGAALEAMSSGLVPQVMAVALIGCGLLALSLPELTRPDSVLPSAPAVRGLREPRFLVVLFAAALVQGSHAAYYSFGSLYWRALGIGGTTIGFFWVTGVVVEVALFLVATRLGMRMAPLAMIALGAVVGVVRWALFPLLVAPAAVLTMQMLHGFTFGATHLGLVAFIAASIPASRAATAQGLGGTFVGLVTAVGTLISGPLYGRDPAYAFWAMAIACVFSVLLLVLAMARGAGRGSRVA</sequence>
<evidence type="ECO:0000313" key="11">
    <source>
        <dbReference type="Proteomes" id="UP000244081"/>
    </source>
</evidence>
<dbReference type="NCBIfam" id="NF037955">
    <property type="entry name" value="mfs"/>
    <property type="match status" value="1"/>
</dbReference>
<dbReference type="RefSeq" id="WP_107991254.1">
    <property type="nucleotide sequence ID" value="NZ_QAYG01000009.1"/>
</dbReference>
<keyword evidence="3" id="KW-1003">Cell membrane</keyword>
<evidence type="ECO:0000256" key="6">
    <source>
        <dbReference type="ARBA" id="ARBA00022989"/>
    </source>
</evidence>
<keyword evidence="11" id="KW-1185">Reference proteome</keyword>
<evidence type="ECO:0000256" key="2">
    <source>
        <dbReference type="ARBA" id="ARBA00022448"/>
    </source>
</evidence>
<dbReference type="OrthoDB" id="9150135at2"/>
<dbReference type="SUPFAM" id="SSF103473">
    <property type="entry name" value="MFS general substrate transporter"/>
    <property type="match status" value="1"/>
</dbReference>
<feature type="transmembrane region" description="Helical" evidence="8">
    <location>
        <begin position="207"/>
        <end position="225"/>
    </location>
</feature>
<feature type="transmembrane region" description="Helical" evidence="8">
    <location>
        <begin position="140"/>
        <end position="157"/>
    </location>
</feature>
<dbReference type="GO" id="GO:0015528">
    <property type="term" value="F:lactose:proton symporter activity"/>
    <property type="evidence" value="ECO:0007669"/>
    <property type="project" value="TreeGrafter"/>
</dbReference>
<dbReference type="Proteomes" id="UP000244081">
    <property type="component" value="Unassembled WGS sequence"/>
</dbReference>
<dbReference type="InterPro" id="IPR036259">
    <property type="entry name" value="MFS_trans_sf"/>
</dbReference>
<comment type="caution">
    <text evidence="10">The sequence shown here is derived from an EMBL/GenBank/DDBJ whole genome shotgun (WGS) entry which is preliminary data.</text>
</comment>
<feature type="transmembrane region" description="Helical" evidence="8">
    <location>
        <begin position="15"/>
        <end position="35"/>
    </location>
</feature>
<reference evidence="10 11" key="1">
    <citation type="submission" date="2018-04" db="EMBL/GenBank/DDBJ databases">
        <title>Genomic Encyclopedia of Archaeal and Bacterial Type Strains, Phase II (KMG-II): from individual species to whole genera.</title>
        <authorList>
            <person name="Goeker M."/>
        </authorList>
    </citation>
    <scope>NUCLEOTIDE SEQUENCE [LARGE SCALE GENOMIC DNA]</scope>
    <source>
        <strain evidence="10 11">DSM 23382</strain>
    </source>
</reference>
<dbReference type="GO" id="GO:0005886">
    <property type="term" value="C:plasma membrane"/>
    <property type="evidence" value="ECO:0007669"/>
    <property type="project" value="UniProtKB-SubCell"/>
</dbReference>
<gene>
    <name evidence="10" type="ORF">C8N35_10918</name>
</gene>
<keyword evidence="4" id="KW-0997">Cell inner membrane</keyword>
<dbReference type="EMBL" id="QAYG01000009">
    <property type="protein sequence ID" value="PTW58717.1"/>
    <property type="molecule type" value="Genomic_DNA"/>
</dbReference>
<evidence type="ECO:0000256" key="8">
    <source>
        <dbReference type="SAM" id="Phobius"/>
    </source>
</evidence>
<protein>
    <submittedName>
        <fullName evidence="10">PPP family 3-phenylpropionic acid transporter</fullName>
    </submittedName>
</protein>
<dbReference type="PIRSF" id="PIRSF004925">
    <property type="entry name" value="HcaT"/>
    <property type="match status" value="1"/>
</dbReference>
<dbReference type="InterPro" id="IPR005829">
    <property type="entry name" value="Sugar_transporter_CS"/>
</dbReference>
<organism evidence="10 11">
    <name type="scientific">Breoghania corrubedonensis</name>
    <dbReference type="NCBI Taxonomy" id="665038"/>
    <lineage>
        <taxon>Bacteria</taxon>
        <taxon>Pseudomonadati</taxon>
        <taxon>Pseudomonadota</taxon>
        <taxon>Alphaproteobacteria</taxon>
        <taxon>Hyphomicrobiales</taxon>
        <taxon>Stappiaceae</taxon>
        <taxon>Breoghania</taxon>
    </lineage>
</organism>
<dbReference type="GO" id="GO:0030395">
    <property type="term" value="F:lactose binding"/>
    <property type="evidence" value="ECO:0007669"/>
    <property type="project" value="TreeGrafter"/>
</dbReference>
<feature type="transmembrane region" description="Helical" evidence="8">
    <location>
        <begin position="47"/>
        <end position="69"/>
    </location>
</feature>
<dbReference type="PROSITE" id="PS00216">
    <property type="entry name" value="SUGAR_TRANSPORT_1"/>
    <property type="match status" value="1"/>
</dbReference>
<dbReference type="PANTHER" id="PTHR23522:SF10">
    <property type="entry name" value="3-PHENYLPROPIONIC ACID TRANSPORTER-RELATED"/>
    <property type="match status" value="1"/>
</dbReference>
<feature type="transmembrane region" description="Helical" evidence="8">
    <location>
        <begin position="270"/>
        <end position="295"/>
    </location>
</feature>
<evidence type="ECO:0000256" key="4">
    <source>
        <dbReference type="ARBA" id="ARBA00022519"/>
    </source>
</evidence>
<keyword evidence="5 8" id="KW-0812">Transmembrane</keyword>